<keyword evidence="6" id="KW-0539">Nucleus</keyword>
<keyword evidence="9" id="KW-1185">Reference proteome</keyword>
<dbReference type="GO" id="GO:0034353">
    <property type="term" value="F:mRNA 5'-diphosphatase activity"/>
    <property type="evidence" value="ECO:0007669"/>
    <property type="project" value="TreeGrafter"/>
</dbReference>
<evidence type="ECO:0000313" key="8">
    <source>
        <dbReference type="EMBL" id="KAK7062303.1"/>
    </source>
</evidence>
<dbReference type="Proteomes" id="UP001362999">
    <property type="component" value="Unassembled WGS sequence"/>
</dbReference>
<dbReference type="GO" id="GO:0005634">
    <property type="term" value="C:nucleus"/>
    <property type="evidence" value="ECO:0007669"/>
    <property type="project" value="UniProtKB-SubCell"/>
</dbReference>
<reference evidence="8 9" key="1">
    <citation type="journal article" date="2024" name="J Genomics">
        <title>Draft genome sequencing and assembly of Favolaschia claudopus CIRM-BRFM 2984 isolated from oak limbs.</title>
        <authorList>
            <person name="Navarro D."/>
            <person name="Drula E."/>
            <person name="Chaduli D."/>
            <person name="Cazenave R."/>
            <person name="Ahrendt S."/>
            <person name="Wang J."/>
            <person name="Lipzen A."/>
            <person name="Daum C."/>
            <person name="Barry K."/>
            <person name="Grigoriev I.V."/>
            <person name="Favel A."/>
            <person name="Rosso M.N."/>
            <person name="Martin F."/>
        </authorList>
    </citation>
    <scope>NUCLEOTIDE SEQUENCE [LARGE SCALE GENOMIC DNA]</scope>
    <source>
        <strain evidence="8 9">CIRM-BRFM 2984</strain>
    </source>
</reference>
<evidence type="ECO:0000313" key="9">
    <source>
        <dbReference type="Proteomes" id="UP001362999"/>
    </source>
</evidence>
<evidence type="ECO:0000256" key="4">
    <source>
        <dbReference type="ARBA" id="ARBA00044692"/>
    </source>
</evidence>
<evidence type="ECO:0000256" key="1">
    <source>
        <dbReference type="ARBA" id="ARBA00001968"/>
    </source>
</evidence>
<name>A0AAW0EDL0_9AGAR</name>
<dbReference type="InterPro" id="IPR013961">
    <property type="entry name" value="RAI1"/>
</dbReference>
<comment type="cofactor">
    <cofactor evidence="1 6">
        <name>a divalent metal cation</name>
        <dbReference type="ChEBI" id="CHEBI:60240"/>
    </cofactor>
</comment>
<evidence type="ECO:0000259" key="7">
    <source>
        <dbReference type="Pfam" id="PF08652"/>
    </source>
</evidence>
<dbReference type="EC" id="3.6.1.-" evidence="6"/>
<evidence type="ECO:0000256" key="2">
    <source>
        <dbReference type="ARBA" id="ARBA00006562"/>
    </source>
</evidence>
<dbReference type="PANTHER" id="PTHR12395:SF9">
    <property type="entry name" value="DECAPPING AND EXORIBONUCLEASE PROTEIN"/>
    <property type="match status" value="1"/>
</dbReference>
<dbReference type="AlphaFoldDB" id="A0AAW0EDL0"/>
<proteinExistence type="inferred from homology"/>
<sequence length="399" mass="45017">MRPLDLTITRVVCTLAPPPLVHKKILSPPIVIAKNRTKINDSFLLLSSLSPELGGARKAWLGPAHQVARYALEESETGAKVSLDLARAMRRFSQPARRANIRKLGRLGHPYFSLKPHLREMLGACMLTPKGVSHLFQADVVAERDVINKLMLPHSASFNVSFAHGVLFLENAEVPTRLETRGVETKIGFHRACTEMYHRRPPVPDTRSRHTFHAVVARQLGGLNLLMSGPVDCVETNYTGSPRCYVSLVTRPLQDGKFRIRPNIWKEWYFRAHLMGIRSLFLGVVDEDGVLRHCRNLATRVLPRAAAVDGVQWDPEENMRWAGRVLGALRDYCQEAADLAEVANKRWSPKTALWRVEIRPLGEELRVLVRPLTTKERRGKVLVPRAVLEAFRRNSGMPV</sequence>
<accession>A0AAW0EDL0</accession>
<dbReference type="EMBL" id="JAWWNJ010000002">
    <property type="protein sequence ID" value="KAK7062303.1"/>
    <property type="molecule type" value="Genomic_DNA"/>
</dbReference>
<comment type="caution">
    <text evidence="8">The sequence shown here is derived from an EMBL/GenBank/DDBJ whole genome shotgun (WGS) entry which is preliminary data.</text>
</comment>
<comment type="catalytic activity">
    <reaction evidence="5">
        <text>a 5'-end NAD(+)-phospho-ribonucleoside in mRNA + H2O = a 5'-end phospho-ribonucleoside in mRNA + NAD(+) + H(+)</text>
        <dbReference type="Rhea" id="RHEA:60880"/>
        <dbReference type="Rhea" id="RHEA-COMP:15692"/>
        <dbReference type="Rhea" id="RHEA-COMP:15698"/>
        <dbReference type="ChEBI" id="CHEBI:15377"/>
        <dbReference type="ChEBI" id="CHEBI:15378"/>
        <dbReference type="ChEBI" id="CHEBI:57540"/>
        <dbReference type="ChEBI" id="CHEBI:138282"/>
        <dbReference type="ChEBI" id="CHEBI:144029"/>
    </reaction>
    <physiologicalReaction direction="left-to-right" evidence="5">
        <dbReference type="Rhea" id="RHEA:60881"/>
    </physiologicalReaction>
</comment>
<comment type="catalytic activity">
    <reaction evidence="4">
        <text>a 5'-end triphospho-ribonucleoside in mRNA + H2O = a 5'-end phospho-ribonucleoside in mRNA + diphosphate + H(+)</text>
        <dbReference type="Rhea" id="RHEA:78683"/>
        <dbReference type="Rhea" id="RHEA-COMP:15692"/>
        <dbReference type="Rhea" id="RHEA-COMP:17164"/>
        <dbReference type="ChEBI" id="CHEBI:15377"/>
        <dbReference type="ChEBI" id="CHEBI:15378"/>
        <dbReference type="ChEBI" id="CHEBI:33019"/>
        <dbReference type="ChEBI" id="CHEBI:138282"/>
        <dbReference type="ChEBI" id="CHEBI:167618"/>
    </reaction>
    <physiologicalReaction direction="left-to-right" evidence="4">
        <dbReference type="Rhea" id="RHEA:78684"/>
    </physiologicalReaction>
</comment>
<dbReference type="GO" id="GO:0000166">
    <property type="term" value="F:nucleotide binding"/>
    <property type="evidence" value="ECO:0007669"/>
    <property type="project" value="UniProtKB-KW"/>
</dbReference>
<dbReference type="GO" id="GO:0005829">
    <property type="term" value="C:cytosol"/>
    <property type="evidence" value="ECO:0007669"/>
    <property type="project" value="TreeGrafter"/>
</dbReference>
<dbReference type="GO" id="GO:0004518">
    <property type="term" value="F:nuclease activity"/>
    <property type="evidence" value="ECO:0007669"/>
    <property type="project" value="UniProtKB-KW"/>
</dbReference>
<comment type="subcellular location">
    <subcellularLocation>
        <location evidence="6">Nucleus</location>
    </subcellularLocation>
</comment>
<evidence type="ECO:0000256" key="3">
    <source>
        <dbReference type="ARBA" id="ARBA00044676"/>
    </source>
</evidence>
<evidence type="ECO:0000256" key="5">
    <source>
        <dbReference type="ARBA" id="ARBA00048124"/>
    </source>
</evidence>
<dbReference type="GO" id="GO:0110155">
    <property type="term" value="P:NAD-cap decapping"/>
    <property type="evidence" value="ECO:0007669"/>
    <property type="project" value="TreeGrafter"/>
</dbReference>
<keyword evidence="6" id="KW-0694">RNA-binding</keyword>
<dbReference type="InterPro" id="IPR039039">
    <property type="entry name" value="RAI1-like_fam"/>
</dbReference>
<dbReference type="GO" id="GO:0046872">
    <property type="term" value="F:metal ion binding"/>
    <property type="evidence" value="ECO:0007669"/>
    <property type="project" value="UniProtKB-KW"/>
</dbReference>
<dbReference type="PANTHER" id="PTHR12395">
    <property type="entry name" value="DOM-3 RELATED"/>
    <property type="match status" value="1"/>
</dbReference>
<keyword evidence="6" id="KW-0547">Nucleotide-binding</keyword>
<comment type="similarity">
    <text evidence="2 6">Belongs to the DXO/Dom3Z family.</text>
</comment>
<evidence type="ECO:0000256" key="6">
    <source>
        <dbReference type="RuleBase" id="RU367113"/>
    </source>
</evidence>
<keyword evidence="6" id="KW-0479">Metal-binding</keyword>
<keyword evidence="6" id="KW-0540">Nuclease</keyword>
<gene>
    <name evidence="8" type="ORF">R3P38DRAFT_693587</name>
</gene>
<dbReference type="GO" id="GO:0000956">
    <property type="term" value="P:nuclear-transcribed mRNA catabolic process"/>
    <property type="evidence" value="ECO:0007669"/>
    <property type="project" value="TreeGrafter"/>
</dbReference>
<protein>
    <recommendedName>
        <fullName evidence="6">Decapping nuclease</fullName>
        <ecNumber evidence="6">3.6.1.-</ecNumber>
    </recommendedName>
</protein>
<comment type="catalytic activity">
    <reaction evidence="3">
        <text>a 5'-end (N(7)-methyl 5'-triphosphoguanosine)-ribonucleoside-ribonucleotide in mRNA + H2O = a (N(7)-methyl 5'-triphosphoguanosine)-nucleoside + a 5'-end phospho-ribonucleoside in mRNA + H(+)</text>
        <dbReference type="Rhea" id="RHEA:66928"/>
        <dbReference type="Rhea" id="RHEA-COMP:15692"/>
        <dbReference type="Rhea" id="RHEA-COMP:17313"/>
        <dbReference type="ChEBI" id="CHEBI:15377"/>
        <dbReference type="ChEBI" id="CHEBI:15378"/>
        <dbReference type="ChEBI" id="CHEBI:138282"/>
        <dbReference type="ChEBI" id="CHEBI:172876"/>
        <dbReference type="ChEBI" id="CHEBI:172877"/>
    </reaction>
    <physiologicalReaction direction="left-to-right" evidence="3">
        <dbReference type="Rhea" id="RHEA:66929"/>
    </physiologicalReaction>
</comment>
<comment type="function">
    <text evidence="6">Decapping enzyme for NAD-capped RNAs: specifically hydrolyzes the nicotinamide adenine dinucleotide (NAD) cap from a subset of RNAs by removing the entire NAD moiety from the 5'-end of an NAD-capped RNA.</text>
</comment>
<organism evidence="8 9">
    <name type="scientific">Favolaschia claudopus</name>
    <dbReference type="NCBI Taxonomy" id="2862362"/>
    <lineage>
        <taxon>Eukaryota</taxon>
        <taxon>Fungi</taxon>
        <taxon>Dikarya</taxon>
        <taxon>Basidiomycota</taxon>
        <taxon>Agaricomycotina</taxon>
        <taxon>Agaricomycetes</taxon>
        <taxon>Agaricomycetidae</taxon>
        <taxon>Agaricales</taxon>
        <taxon>Marasmiineae</taxon>
        <taxon>Mycenaceae</taxon>
        <taxon>Favolaschia</taxon>
    </lineage>
</organism>
<feature type="domain" description="RAI1-like" evidence="7">
    <location>
        <begin position="115"/>
        <end position="359"/>
    </location>
</feature>
<keyword evidence="6" id="KW-0378">Hydrolase</keyword>
<dbReference type="GO" id="GO:0003723">
    <property type="term" value="F:RNA binding"/>
    <property type="evidence" value="ECO:0007669"/>
    <property type="project" value="UniProtKB-KW"/>
</dbReference>
<dbReference type="Pfam" id="PF08652">
    <property type="entry name" value="RAI1"/>
    <property type="match status" value="1"/>
</dbReference>